<dbReference type="EMBL" id="RKQN01000003">
    <property type="protein sequence ID" value="RPE76996.1"/>
    <property type="molecule type" value="Genomic_DNA"/>
</dbReference>
<sequence>MNAIHLPGLAGEIAQHLNEQAPVATPRMAMGGAIALLGAIVGAGWELPHIGLFPESAVRRVLPHLEPEDFPTTQPIGQSVMLVADPAHGKGGIIEGVEALLGGLLRQRPDTSAIAQRLLTIQHFNHLALAGMEPEPEDVDRVRGIVKPATFDRLLDGSLFLLAESTPDDFDYLLPHWYESSPFYGQCLMIRHHGPKGEKNRQPHGQPSALLLGRLAELADLAQAGRKVLVEVTEDAAAWYRLFLRLDMDTYSEHGPVGLEGEWARQSLQVAAIVAVGLDPLRPVITAGVFRLASDLASEGVRLARAGLGVVGV</sequence>
<dbReference type="Proteomes" id="UP000269708">
    <property type="component" value="Unassembled WGS sequence"/>
</dbReference>
<keyword evidence="2" id="KW-1185">Reference proteome</keyword>
<evidence type="ECO:0000313" key="2">
    <source>
        <dbReference type="Proteomes" id="UP000269708"/>
    </source>
</evidence>
<reference evidence="1 2" key="1">
    <citation type="submission" date="2018-11" db="EMBL/GenBank/DDBJ databases">
        <title>Genomic Encyclopedia of Type Strains, Phase IV (KMG-IV): sequencing the most valuable type-strain genomes for metagenomic binning, comparative biology and taxonomic classification.</title>
        <authorList>
            <person name="Goeker M."/>
        </authorList>
    </citation>
    <scope>NUCLEOTIDE SEQUENCE [LARGE SCALE GENOMIC DNA]</scope>
    <source>
        <strain evidence="1 2">DSM 25623</strain>
    </source>
</reference>
<comment type="caution">
    <text evidence="1">The sequence shown here is derived from an EMBL/GenBank/DDBJ whole genome shotgun (WGS) entry which is preliminary data.</text>
</comment>
<protein>
    <submittedName>
        <fullName evidence="1">Uncharacterized protein</fullName>
    </submittedName>
</protein>
<dbReference type="RefSeq" id="WP_123770580.1">
    <property type="nucleotide sequence ID" value="NZ_RKQN01000003.1"/>
</dbReference>
<name>A0A3N4V236_9GAMM</name>
<proteinExistence type="predicted"/>
<accession>A0A3N4V236</accession>
<gene>
    <name evidence="1" type="ORF">EDC50_2248</name>
</gene>
<evidence type="ECO:0000313" key="1">
    <source>
        <dbReference type="EMBL" id="RPE76996.1"/>
    </source>
</evidence>
<organism evidence="1 2">
    <name type="scientific">Vulcaniibacterium tengchongense</name>
    <dbReference type="NCBI Taxonomy" id="1273429"/>
    <lineage>
        <taxon>Bacteria</taxon>
        <taxon>Pseudomonadati</taxon>
        <taxon>Pseudomonadota</taxon>
        <taxon>Gammaproteobacteria</taxon>
        <taxon>Lysobacterales</taxon>
        <taxon>Lysobacteraceae</taxon>
        <taxon>Vulcaniibacterium</taxon>
    </lineage>
</organism>
<dbReference type="AlphaFoldDB" id="A0A3N4V236"/>